<evidence type="ECO:0000256" key="4">
    <source>
        <dbReference type="ARBA" id="ARBA00022842"/>
    </source>
</evidence>
<feature type="binding site" evidence="8">
    <location>
        <position position="236"/>
    </location>
    <ligand>
        <name>Mg(2+)</name>
        <dbReference type="ChEBI" id="CHEBI:18420"/>
    </ligand>
</feature>
<evidence type="ECO:0000256" key="8">
    <source>
        <dbReference type="HAMAP-Rule" id="MF_01554"/>
    </source>
</evidence>
<dbReference type="InterPro" id="IPR016066">
    <property type="entry name" value="A-D-PHexomutase_CS"/>
</dbReference>
<dbReference type="InterPro" id="IPR005844">
    <property type="entry name" value="A-D-PHexomutase_a/b/a-I"/>
</dbReference>
<dbReference type="HAMAP" id="MF_01554_B">
    <property type="entry name" value="GlmM_B"/>
    <property type="match status" value="1"/>
</dbReference>
<dbReference type="Pfam" id="PF02880">
    <property type="entry name" value="PGM_PMM_III"/>
    <property type="match status" value="1"/>
</dbReference>
<gene>
    <name evidence="8 15" type="primary">glmM</name>
    <name evidence="15" type="ORF">C7B46_10865</name>
</gene>
<feature type="binding site" description="via phosphate group" evidence="8">
    <location>
        <position position="96"/>
    </location>
    <ligand>
        <name>Mg(2+)</name>
        <dbReference type="ChEBI" id="CHEBI:18420"/>
    </ligand>
</feature>
<dbReference type="SUPFAM" id="SSF53738">
    <property type="entry name" value="Phosphoglucomutase, first 3 domains"/>
    <property type="match status" value="3"/>
</dbReference>
<dbReference type="PRINTS" id="PR00509">
    <property type="entry name" value="PGMPMM"/>
</dbReference>
<dbReference type="InterPro" id="IPR005841">
    <property type="entry name" value="Alpha-D-phosphohexomutase_SF"/>
</dbReference>
<feature type="domain" description="Alpha-D-phosphohexomutase C-terminal" evidence="11">
    <location>
        <begin position="371"/>
        <end position="437"/>
    </location>
</feature>
<evidence type="ECO:0000256" key="3">
    <source>
        <dbReference type="ARBA" id="ARBA00022723"/>
    </source>
</evidence>
<evidence type="ECO:0000259" key="12">
    <source>
        <dbReference type="Pfam" id="PF02878"/>
    </source>
</evidence>
<evidence type="ECO:0000313" key="15">
    <source>
        <dbReference type="EMBL" id="PSR33240.1"/>
    </source>
</evidence>
<evidence type="ECO:0000313" key="16">
    <source>
        <dbReference type="Proteomes" id="UP000242972"/>
    </source>
</evidence>
<dbReference type="GO" id="GO:0006048">
    <property type="term" value="P:UDP-N-acetylglucosamine biosynthetic process"/>
    <property type="evidence" value="ECO:0007669"/>
    <property type="project" value="TreeGrafter"/>
</dbReference>
<dbReference type="GO" id="GO:0005829">
    <property type="term" value="C:cytosol"/>
    <property type="evidence" value="ECO:0007669"/>
    <property type="project" value="TreeGrafter"/>
</dbReference>
<dbReference type="PANTHER" id="PTHR42946:SF1">
    <property type="entry name" value="PHOSPHOGLUCOMUTASE (ALPHA-D-GLUCOSE-1,6-BISPHOSPHATE-DEPENDENT)"/>
    <property type="match status" value="1"/>
</dbReference>
<evidence type="ECO:0000256" key="1">
    <source>
        <dbReference type="ARBA" id="ARBA00010231"/>
    </source>
</evidence>
<dbReference type="FunFam" id="3.40.120.10:FF:000001">
    <property type="entry name" value="Phosphoglucosamine mutase"/>
    <property type="match status" value="1"/>
</dbReference>
<dbReference type="Gene3D" id="3.40.120.10">
    <property type="entry name" value="Alpha-D-Glucose-1,6-Bisphosphate, subunit A, domain 3"/>
    <property type="match status" value="3"/>
</dbReference>
<feature type="domain" description="Alpha-D-phosphohexomutase alpha/beta/alpha" evidence="13">
    <location>
        <begin position="168"/>
        <end position="249"/>
    </location>
</feature>
<evidence type="ECO:0000259" key="13">
    <source>
        <dbReference type="Pfam" id="PF02879"/>
    </source>
</evidence>
<comment type="cofactor">
    <cofactor evidence="8">
        <name>Mg(2+)</name>
        <dbReference type="ChEBI" id="CHEBI:18420"/>
    </cofactor>
    <text evidence="8">Binds 1 Mg(2+) ion per subunit.</text>
</comment>
<dbReference type="GO" id="GO:0008966">
    <property type="term" value="F:phosphoglucosamine mutase activity"/>
    <property type="evidence" value="ECO:0007669"/>
    <property type="project" value="UniProtKB-UniRule"/>
</dbReference>
<dbReference type="AlphaFoldDB" id="A0A2T2XFH7"/>
<keyword evidence="2 8" id="KW-0597">Phosphoprotein</keyword>
<accession>A0A2T2XFH7</accession>
<dbReference type="CDD" id="cd05802">
    <property type="entry name" value="GlmM"/>
    <property type="match status" value="1"/>
</dbReference>
<feature type="domain" description="Alpha-D-phosphohexomutase alpha/beta/alpha" evidence="12">
    <location>
        <begin position="3"/>
        <end position="127"/>
    </location>
</feature>
<keyword evidence="5 8" id="KW-0413">Isomerase</keyword>
<evidence type="ECO:0000259" key="11">
    <source>
        <dbReference type="Pfam" id="PF00408"/>
    </source>
</evidence>
<sequence length="448" mass="48184">MALFGTDGVRGVANHELTAELAMRIGQAAGAMLGHGTQVLVARDTRLSGPMLEAALTAGLTSQGVNVLMAGVIPTPALAHLIDGMNASAGIMISASHNPPEYNGIKLLDRGGRKWSAIRENEVEAGVLSPTALPVPSPDRIGAVLHIEEDARTRYLKYLQLLFAGHIRPLKVIADVAHGAAIATAPAIFHQLGLQVTVLNGDPDGLRINQNCGATHPDIIREAVLQHHADIGLSFDGDADRLIAVDELGHVVDGDEILYALAIGMRERGELLQNTVIATVMSNLGLEKALEQQGIRLERTPVGDRWVAEKMREGNFSLGGEQSGHVILSQWAETGDGVLTALALLSEMSRQNRPLSELVKPVERYPQLLHNVQLPHAVQDWQQEIPDLLELVALAQHELGDEGRIVIRPSGTEPLLRIMLEGRDAGQIRHWADRMAAVVNDALQSAKA</sequence>
<dbReference type="EMBL" id="PXYW01000024">
    <property type="protein sequence ID" value="PSR33240.1"/>
    <property type="molecule type" value="Genomic_DNA"/>
</dbReference>
<dbReference type="PANTHER" id="PTHR42946">
    <property type="entry name" value="PHOSPHOHEXOSE MUTASE"/>
    <property type="match status" value="1"/>
</dbReference>
<dbReference type="SUPFAM" id="SSF55957">
    <property type="entry name" value="Phosphoglucomutase, C-terminal domain"/>
    <property type="match status" value="1"/>
</dbReference>
<feature type="modified residue" description="Phosphoserine" evidence="8">
    <location>
        <position position="96"/>
    </location>
</feature>
<dbReference type="Proteomes" id="UP000242972">
    <property type="component" value="Unassembled WGS sequence"/>
</dbReference>
<evidence type="ECO:0000256" key="6">
    <source>
        <dbReference type="ARBA" id="ARBA00066330"/>
    </source>
</evidence>
<feature type="active site" description="Phosphoserine intermediate" evidence="8">
    <location>
        <position position="96"/>
    </location>
</feature>
<reference evidence="15 16" key="1">
    <citation type="journal article" date="2014" name="BMC Genomics">
        <title>Comparison of environmental and isolate Sulfobacillus genomes reveals diverse carbon, sulfur, nitrogen, and hydrogen metabolisms.</title>
        <authorList>
            <person name="Justice N.B."/>
            <person name="Norman A."/>
            <person name="Brown C.T."/>
            <person name="Singh A."/>
            <person name="Thomas B.C."/>
            <person name="Banfield J.F."/>
        </authorList>
    </citation>
    <scope>NUCLEOTIDE SEQUENCE [LARGE SCALE GENOMIC DNA]</scope>
    <source>
        <strain evidence="15">AMDSBA4</strain>
    </source>
</reference>
<dbReference type="GO" id="GO:0000287">
    <property type="term" value="F:magnesium ion binding"/>
    <property type="evidence" value="ECO:0007669"/>
    <property type="project" value="UniProtKB-UniRule"/>
</dbReference>
<dbReference type="Pfam" id="PF02879">
    <property type="entry name" value="PGM_PMM_II"/>
    <property type="match status" value="1"/>
</dbReference>
<keyword evidence="3 8" id="KW-0479">Metal-binding</keyword>
<organism evidence="15 16">
    <name type="scientific">Sulfobacillus benefaciens</name>
    <dbReference type="NCBI Taxonomy" id="453960"/>
    <lineage>
        <taxon>Bacteria</taxon>
        <taxon>Bacillati</taxon>
        <taxon>Bacillota</taxon>
        <taxon>Clostridia</taxon>
        <taxon>Eubacteriales</taxon>
        <taxon>Clostridiales Family XVII. Incertae Sedis</taxon>
        <taxon>Sulfobacillus</taxon>
    </lineage>
</organism>
<dbReference type="PROSITE" id="PS00710">
    <property type="entry name" value="PGM_PMM"/>
    <property type="match status" value="1"/>
</dbReference>
<comment type="catalytic activity">
    <reaction evidence="8 10">
        <text>alpha-D-glucosamine 1-phosphate = D-glucosamine 6-phosphate</text>
        <dbReference type="Rhea" id="RHEA:23424"/>
        <dbReference type="ChEBI" id="CHEBI:58516"/>
        <dbReference type="ChEBI" id="CHEBI:58725"/>
        <dbReference type="EC" id="5.4.2.10"/>
    </reaction>
</comment>
<feature type="domain" description="Alpha-D-phosphohexomutase alpha/beta/alpha" evidence="14">
    <location>
        <begin position="253"/>
        <end position="365"/>
    </location>
</feature>
<dbReference type="InterPro" id="IPR036900">
    <property type="entry name" value="A-D-PHexomutase_C_sf"/>
</dbReference>
<comment type="PTM">
    <text evidence="8">Activated by phosphorylation.</text>
</comment>
<dbReference type="InterPro" id="IPR005845">
    <property type="entry name" value="A-D-PHexomutase_a/b/a-II"/>
</dbReference>
<dbReference type="GO" id="GO:0004615">
    <property type="term" value="F:phosphomannomutase activity"/>
    <property type="evidence" value="ECO:0007669"/>
    <property type="project" value="TreeGrafter"/>
</dbReference>
<dbReference type="Gene3D" id="3.30.310.50">
    <property type="entry name" value="Alpha-D-phosphohexomutase, C-terminal domain"/>
    <property type="match status" value="1"/>
</dbReference>
<dbReference type="InterPro" id="IPR005846">
    <property type="entry name" value="A-D-PHexomutase_a/b/a-III"/>
</dbReference>
<evidence type="ECO:0000256" key="5">
    <source>
        <dbReference type="ARBA" id="ARBA00023235"/>
    </source>
</evidence>
<dbReference type="NCBIfam" id="TIGR01455">
    <property type="entry name" value="glmM"/>
    <property type="match status" value="1"/>
</dbReference>
<name>A0A2T2XFH7_9FIRM</name>
<dbReference type="Pfam" id="PF00408">
    <property type="entry name" value="PGM_PMM_IV"/>
    <property type="match status" value="1"/>
</dbReference>
<keyword evidence="4 8" id="KW-0460">Magnesium</keyword>
<dbReference type="InterPro" id="IPR016055">
    <property type="entry name" value="A-D-PHexomutase_a/b/a-I/II/III"/>
</dbReference>
<feature type="binding site" evidence="8">
    <location>
        <position position="238"/>
    </location>
    <ligand>
        <name>Mg(2+)</name>
        <dbReference type="ChEBI" id="CHEBI:18420"/>
    </ligand>
</feature>
<evidence type="ECO:0000256" key="9">
    <source>
        <dbReference type="RuleBase" id="RU004326"/>
    </source>
</evidence>
<dbReference type="InterPro" id="IPR006352">
    <property type="entry name" value="GlmM_bact"/>
</dbReference>
<evidence type="ECO:0000256" key="10">
    <source>
        <dbReference type="RuleBase" id="RU004327"/>
    </source>
</evidence>
<evidence type="ECO:0000256" key="7">
    <source>
        <dbReference type="ARBA" id="ARBA00068193"/>
    </source>
</evidence>
<dbReference type="EC" id="5.4.2.10" evidence="6 8"/>
<comment type="function">
    <text evidence="8 10">Catalyzes the conversion of glucosamine-6-phosphate to glucosamine-1-phosphate.</text>
</comment>
<comment type="caution">
    <text evidence="15">The sequence shown here is derived from an EMBL/GenBank/DDBJ whole genome shotgun (WGS) entry which is preliminary data.</text>
</comment>
<comment type="similarity">
    <text evidence="1 8 9">Belongs to the phosphohexose mutase family.</text>
</comment>
<dbReference type="InterPro" id="IPR005843">
    <property type="entry name" value="A-D-PHexomutase_C"/>
</dbReference>
<dbReference type="FunFam" id="3.40.120.10:FF:000002">
    <property type="entry name" value="Phosphoglucosamine mutase"/>
    <property type="match status" value="1"/>
</dbReference>
<evidence type="ECO:0000259" key="14">
    <source>
        <dbReference type="Pfam" id="PF02880"/>
    </source>
</evidence>
<evidence type="ECO:0000256" key="2">
    <source>
        <dbReference type="ARBA" id="ARBA00022553"/>
    </source>
</evidence>
<proteinExistence type="inferred from homology"/>
<dbReference type="GO" id="GO:0009252">
    <property type="term" value="P:peptidoglycan biosynthetic process"/>
    <property type="evidence" value="ECO:0007669"/>
    <property type="project" value="TreeGrafter"/>
</dbReference>
<dbReference type="GO" id="GO:0005975">
    <property type="term" value="P:carbohydrate metabolic process"/>
    <property type="evidence" value="ECO:0007669"/>
    <property type="project" value="InterPro"/>
</dbReference>
<dbReference type="Pfam" id="PF02878">
    <property type="entry name" value="PGM_PMM_I"/>
    <property type="match status" value="1"/>
</dbReference>
<dbReference type="InterPro" id="IPR050060">
    <property type="entry name" value="Phosphoglucosamine_mutase"/>
</dbReference>
<protein>
    <recommendedName>
        <fullName evidence="7 8">Phosphoglucosamine mutase</fullName>
        <ecNumber evidence="6 8">5.4.2.10</ecNumber>
    </recommendedName>
</protein>
<feature type="binding site" evidence="8">
    <location>
        <position position="240"/>
    </location>
    <ligand>
        <name>Mg(2+)</name>
        <dbReference type="ChEBI" id="CHEBI:18420"/>
    </ligand>
</feature>